<dbReference type="AlphaFoldDB" id="A0AAV9MYQ3"/>
<dbReference type="GeneID" id="89977015"/>
<accession>A0AAV9MYQ3</accession>
<evidence type="ECO:0000259" key="1">
    <source>
        <dbReference type="Pfam" id="PF01266"/>
    </source>
</evidence>
<comment type="caution">
    <text evidence="2">The sequence shown here is derived from an EMBL/GenBank/DDBJ whole genome shotgun (WGS) entry which is preliminary data.</text>
</comment>
<dbReference type="RefSeq" id="XP_064701372.1">
    <property type="nucleotide sequence ID" value="XM_064852397.1"/>
</dbReference>
<proteinExistence type="predicted"/>
<evidence type="ECO:0000313" key="3">
    <source>
        <dbReference type="Proteomes" id="UP001358417"/>
    </source>
</evidence>
<dbReference type="PANTHER" id="PTHR13847:SF279">
    <property type="entry name" value="FAD DEPENDENT OXIDOREDUCTASE DOMAIN-CONTAINING PROTEIN-RELATED"/>
    <property type="match status" value="1"/>
</dbReference>
<reference evidence="2 3" key="1">
    <citation type="submission" date="2023-08" db="EMBL/GenBank/DDBJ databases">
        <title>Black Yeasts Isolated from many extreme environments.</title>
        <authorList>
            <person name="Coleine C."/>
            <person name="Stajich J.E."/>
            <person name="Selbmann L."/>
        </authorList>
    </citation>
    <scope>NUCLEOTIDE SEQUENCE [LARGE SCALE GENOMIC DNA]</scope>
    <source>
        <strain evidence="2 3">CCFEE 5792</strain>
    </source>
</reference>
<organism evidence="2 3">
    <name type="scientific">Exophiala bonariae</name>
    <dbReference type="NCBI Taxonomy" id="1690606"/>
    <lineage>
        <taxon>Eukaryota</taxon>
        <taxon>Fungi</taxon>
        <taxon>Dikarya</taxon>
        <taxon>Ascomycota</taxon>
        <taxon>Pezizomycotina</taxon>
        <taxon>Eurotiomycetes</taxon>
        <taxon>Chaetothyriomycetidae</taxon>
        <taxon>Chaetothyriales</taxon>
        <taxon>Herpotrichiellaceae</taxon>
        <taxon>Exophiala</taxon>
    </lineage>
</organism>
<dbReference type="SUPFAM" id="SSF51905">
    <property type="entry name" value="FAD/NAD(P)-binding domain"/>
    <property type="match status" value="1"/>
</dbReference>
<dbReference type="EMBL" id="JAVRRD010000034">
    <property type="protein sequence ID" value="KAK5045761.1"/>
    <property type="molecule type" value="Genomic_DNA"/>
</dbReference>
<dbReference type="GO" id="GO:0005737">
    <property type="term" value="C:cytoplasm"/>
    <property type="evidence" value="ECO:0007669"/>
    <property type="project" value="TreeGrafter"/>
</dbReference>
<keyword evidence="3" id="KW-1185">Reference proteome</keyword>
<dbReference type="Pfam" id="PF01266">
    <property type="entry name" value="DAO"/>
    <property type="match status" value="1"/>
</dbReference>
<dbReference type="Gene3D" id="3.50.50.60">
    <property type="entry name" value="FAD/NAD(P)-binding domain"/>
    <property type="match status" value="1"/>
</dbReference>
<dbReference type="Proteomes" id="UP001358417">
    <property type="component" value="Unassembled WGS sequence"/>
</dbReference>
<protein>
    <recommendedName>
        <fullName evidence="1">FAD dependent oxidoreductase domain-containing protein</fullName>
    </recommendedName>
</protein>
<dbReference type="Gene3D" id="3.30.9.10">
    <property type="entry name" value="D-Amino Acid Oxidase, subunit A, domain 2"/>
    <property type="match status" value="1"/>
</dbReference>
<feature type="domain" description="FAD dependent oxidoreductase" evidence="1">
    <location>
        <begin position="36"/>
        <end position="414"/>
    </location>
</feature>
<dbReference type="InterPro" id="IPR036188">
    <property type="entry name" value="FAD/NAD-bd_sf"/>
</dbReference>
<dbReference type="InterPro" id="IPR006076">
    <property type="entry name" value="FAD-dep_OxRdtase"/>
</dbReference>
<dbReference type="PANTHER" id="PTHR13847">
    <property type="entry name" value="SARCOSINE DEHYDROGENASE-RELATED"/>
    <property type="match status" value="1"/>
</dbReference>
<evidence type="ECO:0000313" key="2">
    <source>
        <dbReference type="EMBL" id="KAK5045761.1"/>
    </source>
</evidence>
<gene>
    <name evidence="2" type="ORF">LTR84_008853</name>
</gene>
<name>A0AAV9MYQ3_9EURO</name>
<sequence length="487" mass="53591">MSQYLPVGNTLKSAWIRDRQDLDNHRTTETLPERCDVVIIGAGYAGAATAYHLVKDCPNISSIAVLEARETCSGATGRNGGHLRPDLYGHIPTYVDRYGVKLATEIAEFEIANMWAIKDTIEQEKIDCDLVLQRSIDVWCNEDAANKASETYQKMRAYNLSYMKDVFFTRDPKTAEGYSGVKGAKAAASFTAGSMWPAKFIQGLLRICLASGNVNLQTNTPVMQIEEDSGQGHKIHTTRGIILASRVIHATNGYVSSLLPQYQRNIIPCKGICCEIAVPTGSESPAPLLNNTYIIRDEERVLSYLIPRTNGSIIVGGGAAKFAPFREQWYRNVDDSILIDAAKDFYAGFMQRTYRDWERSTACITDIWTGVMGYSFDSHPHIGTVPGHKGQFINAGFNGHGMPLIWLGSKGLARLVSADFKGEQISFGESGIPLIFEATQARIDRANNNKEEDGDILGNGQIFLPKSTNPTLVVDLQKSVTPYAQAS</sequence>